<evidence type="ECO:0000313" key="6">
    <source>
        <dbReference type="EMBL" id="KPJ16698.1"/>
    </source>
</evidence>
<dbReference type="PANTHER" id="PTHR13234">
    <property type="entry name" value="GAMMA-INTERFERON INDUCIBLE LYSOSOMAL THIOL REDUCTASE GILT"/>
    <property type="match status" value="1"/>
</dbReference>
<accession>A0A194RFV7</accession>
<protein>
    <submittedName>
        <fullName evidence="6">Gamma-interferon-inducible lysosomal thiol reductase</fullName>
    </submittedName>
</protein>
<keyword evidence="7" id="KW-1185">Reference proteome</keyword>
<dbReference type="AlphaFoldDB" id="A0A194RFV7"/>
<dbReference type="EMBL" id="KQ460207">
    <property type="protein sequence ID" value="KPJ16698.1"/>
    <property type="molecule type" value="Genomic_DNA"/>
</dbReference>
<keyword evidence="4" id="KW-0732">Signal</keyword>
<evidence type="ECO:0000256" key="1">
    <source>
        <dbReference type="ARBA" id="ARBA00004613"/>
    </source>
</evidence>
<dbReference type="FunCoup" id="A0A194RFV7">
    <property type="interactions" value="25"/>
</dbReference>
<dbReference type="InParanoid" id="A0A194RFV7"/>
<gene>
    <name evidence="6" type="ORF">RR48_10297</name>
</gene>
<dbReference type="InterPro" id="IPR004911">
    <property type="entry name" value="Interferon-induced_GILT"/>
</dbReference>
<name>A0A194RFV7_PAPMA</name>
<evidence type="ECO:0000256" key="5">
    <source>
        <dbReference type="ARBA" id="ARBA00023180"/>
    </source>
</evidence>
<organism evidence="6 7">
    <name type="scientific">Papilio machaon</name>
    <name type="common">Old World swallowtail butterfly</name>
    <dbReference type="NCBI Taxonomy" id="76193"/>
    <lineage>
        <taxon>Eukaryota</taxon>
        <taxon>Metazoa</taxon>
        <taxon>Ecdysozoa</taxon>
        <taxon>Arthropoda</taxon>
        <taxon>Hexapoda</taxon>
        <taxon>Insecta</taxon>
        <taxon>Pterygota</taxon>
        <taxon>Neoptera</taxon>
        <taxon>Endopterygota</taxon>
        <taxon>Lepidoptera</taxon>
        <taxon>Glossata</taxon>
        <taxon>Ditrysia</taxon>
        <taxon>Papilionoidea</taxon>
        <taxon>Papilionidae</taxon>
        <taxon>Papilioninae</taxon>
        <taxon>Papilio</taxon>
    </lineage>
</organism>
<dbReference type="STRING" id="76193.A0A194RFV7"/>
<dbReference type="GO" id="GO:0016671">
    <property type="term" value="F:oxidoreductase activity, acting on a sulfur group of donors, disulfide as acceptor"/>
    <property type="evidence" value="ECO:0007669"/>
    <property type="project" value="InterPro"/>
</dbReference>
<evidence type="ECO:0000313" key="7">
    <source>
        <dbReference type="Proteomes" id="UP000053240"/>
    </source>
</evidence>
<dbReference type="Pfam" id="PF03227">
    <property type="entry name" value="GILT"/>
    <property type="match status" value="1"/>
</dbReference>
<sequence>MVYYESLCEDSRDFFTTQLTAAYELFEEYLDVRLIPYGKATTKVVDTPEYYAFRCQHGPLECYGNKLHACALNIFPSEKNAHVFNACLMDYDHSGRGSDDTAADKCGRALALNVKTIKQCASNNTGTFLHNYYGQRTRMTKFSYVPHILINGVRSNGTNLIGDICAILKTPPTECKIFKS</sequence>
<dbReference type="GO" id="GO:0005576">
    <property type="term" value="C:extracellular region"/>
    <property type="evidence" value="ECO:0007669"/>
    <property type="project" value="UniProtKB-SubCell"/>
</dbReference>
<dbReference type="Proteomes" id="UP000053240">
    <property type="component" value="Unassembled WGS sequence"/>
</dbReference>
<evidence type="ECO:0000256" key="2">
    <source>
        <dbReference type="ARBA" id="ARBA00005679"/>
    </source>
</evidence>
<comment type="subcellular location">
    <subcellularLocation>
        <location evidence="1">Secreted</location>
    </subcellularLocation>
</comment>
<evidence type="ECO:0000256" key="3">
    <source>
        <dbReference type="ARBA" id="ARBA00022525"/>
    </source>
</evidence>
<reference evidence="6 7" key="1">
    <citation type="journal article" date="2015" name="Nat. Commun.">
        <title>Outbred genome sequencing and CRISPR/Cas9 gene editing in butterflies.</title>
        <authorList>
            <person name="Li X."/>
            <person name="Fan D."/>
            <person name="Zhang W."/>
            <person name="Liu G."/>
            <person name="Zhang L."/>
            <person name="Zhao L."/>
            <person name="Fang X."/>
            <person name="Chen L."/>
            <person name="Dong Y."/>
            <person name="Chen Y."/>
            <person name="Ding Y."/>
            <person name="Zhao R."/>
            <person name="Feng M."/>
            <person name="Zhu Y."/>
            <person name="Feng Y."/>
            <person name="Jiang X."/>
            <person name="Zhu D."/>
            <person name="Xiang H."/>
            <person name="Feng X."/>
            <person name="Li S."/>
            <person name="Wang J."/>
            <person name="Zhang G."/>
            <person name="Kronforst M.R."/>
            <person name="Wang W."/>
        </authorList>
    </citation>
    <scope>NUCLEOTIDE SEQUENCE [LARGE SCALE GENOMIC DNA]</scope>
    <source>
        <strain evidence="6">Ya'a_city_454_Pm</strain>
        <tissue evidence="6">Whole body</tissue>
    </source>
</reference>
<proteinExistence type="inferred from homology"/>
<comment type="similarity">
    <text evidence="2">Belongs to the GILT family.</text>
</comment>
<dbReference type="PANTHER" id="PTHR13234:SF8">
    <property type="entry name" value="GAMMA-INTERFERON-INDUCIBLE LYSOSOMAL THIOL REDUCTASE"/>
    <property type="match status" value="1"/>
</dbReference>
<keyword evidence="3" id="KW-0964">Secreted</keyword>
<keyword evidence="5" id="KW-0325">Glycoprotein</keyword>
<evidence type="ECO:0000256" key="4">
    <source>
        <dbReference type="ARBA" id="ARBA00022729"/>
    </source>
</evidence>